<evidence type="ECO:0000256" key="1">
    <source>
        <dbReference type="SAM" id="MobiDB-lite"/>
    </source>
</evidence>
<feature type="compositionally biased region" description="Basic and acidic residues" evidence="1">
    <location>
        <begin position="47"/>
        <end position="65"/>
    </location>
</feature>
<feature type="domain" description="USP" evidence="2">
    <location>
        <begin position="226"/>
        <end position="544"/>
    </location>
</feature>
<evidence type="ECO:0000313" key="3">
    <source>
        <dbReference type="EMBL" id="CAI2364173.1"/>
    </source>
</evidence>
<feature type="compositionally biased region" description="Basic residues" evidence="1">
    <location>
        <begin position="66"/>
        <end position="77"/>
    </location>
</feature>
<dbReference type="InterPro" id="IPR028889">
    <property type="entry name" value="USP"/>
</dbReference>
<dbReference type="PROSITE" id="PS50235">
    <property type="entry name" value="USP_3"/>
    <property type="match status" value="1"/>
</dbReference>
<proteinExistence type="predicted"/>
<keyword evidence="4" id="KW-1185">Reference proteome</keyword>
<dbReference type="SUPFAM" id="SSF54001">
    <property type="entry name" value="Cysteine proteinases"/>
    <property type="match status" value="1"/>
</dbReference>
<dbReference type="GO" id="GO:0016579">
    <property type="term" value="P:protein deubiquitination"/>
    <property type="evidence" value="ECO:0007669"/>
    <property type="project" value="InterPro"/>
</dbReference>
<feature type="compositionally biased region" description="Basic and acidic residues" evidence="1">
    <location>
        <begin position="177"/>
        <end position="210"/>
    </location>
</feature>
<feature type="compositionally biased region" description="Acidic residues" evidence="1">
    <location>
        <begin position="114"/>
        <end position="128"/>
    </location>
</feature>
<sequence>MSNFCCLKRSRKTVDSIKKKRFDREDDERNDRVAHRYFDQYTAPPAEHIHRDTMSSKESYLDLEKKKIRKKKKRLRKLKEPREFPHDPRFSCTPEPSYIPEPPYPPDTPKDLVYGEEESEISEKEEDFEGYHKEDPQIGEILKDYKQIRFQSQNNPQIQNFQESSFVYGNERKFEKNEISFDEEKSKEEESPKRDEDLQEEQIPHEEPPQKEQTPYEEEPTELAIKGIKNPGFDCFMISALQCLMSIPEFVNYFCHIFERRDHLTFSSQHQNDYEMSHDKPKYCSKLQDFMIRYCYSESYSVSAKKFRPLFEREFPSSYQHDASKFILFLFEKLQKELNDPTKSFVSTGFNEFKDPWIAYFQAHNSIIDELFVGMYEIIMKCEHCRDGPHKYEEFKNIPIQCYVEMHEFGFQEFLDLGVDKEPIQMYCKQCHVEATFLMYKKIIHHPKYLILTFQRFSPYTNSKIEKYMNYESEFTLPSNNSSDDVKYSLFGVVLHSGGLQFGHYTSICKRGKDWLYFNDSSVDYVKNENQEEPDAYILFYKRLDL</sequence>
<dbReference type="InterPro" id="IPR038765">
    <property type="entry name" value="Papain-like_cys_pep_sf"/>
</dbReference>
<feature type="region of interest" description="Disordered" evidence="1">
    <location>
        <begin position="177"/>
        <end position="221"/>
    </location>
</feature>
<dbReference type="Pfam" id="PF00443">
    <property type="entry name" value="UCH"/>
    <property type="match status" value="1"/>
</dbReference>
<dbReference type="GO" id="GO:0004843">
    <property type="term" value="F:cysteine-type deubiquitinase activity"/>
    <property type="evidence" value="ECO:0007669"/>
    <property type="project" value="InterPro"/>
</dbReference>
<feature type="compositionally biased region" description="Basic and acidic residues" evidence="1">
    <location>
        <begin position="78"/>
        <end position="89"/>
    </location>
</feature>
<gene>
    <name evidence="3" type="ORF">ECRASSUSDP1_LOCUS5516</name>
</gene>
<feature type="region of interest" description="Disordered" evidence="1">
    <location>
        <begin position="35"/>
        <end position="136"/>
    </location>
</feature>
<evidence type="ECO:0000313" key="4">
    <source>
        <dbReference type="Proteomes" id="UP001295684"/>
    </source>
</evidence>
<protein>
    <recommendedName>
        <fullName evidence="2">USP domain-containing protein</fullName>
    </recommendedName>
</protein>
<dbReference type="InterPro" id="IPR018200">
    <property type="entry name" value="USP_CS"/>
</dbReference>
<dbReference type="CDD" id="cd02257">
    <property type="entry name" value="Peptidase_C19"/>
    <property type="match status" value="1"/>
</dbReference>
<dbReference type="PANTHER" id="PTHR21646">
    <property type="entry name" value="UBIQUITIN CARBOXYL-TERMINAL HYDROLASE"/>
    <property type="match status" value="1"/>
</dbReference>
<feature type="compositionally biased region" description="Pro residues" evidence="1">
    <location>
        <begin position="97"/>
        <end position="107"/>
    </location>
</feature>
<accession>A0AAD1U8Z8</accession>
<dbReference type="Gene3D" id="3.90.70.10">
    <property type="entry name" value="Cysteine proteinases"/>
    <property type="match status" value="1"/>
</dbReference>
<comment type="caution">
    <text evidence="3">The sequence shown here is derived from an EMBL/GenBank/DDBJ whole genome shotgun (WGS) entry which is preliminary data.</text>
</comment>
<dbReference type="Proteomes" id="UP001295684">
    <property type="component" value="Unassembled WGS sequence"/>
</dbReference>
<organism evidence="3 4">
    <name type="scientific">Euplotes crassus</name>
    <dbReference type="NCBI Taxonomy" id="5936"/>
    <lineage>
        <taxon>Eukaryota</taxon>
        <taxon>Sar</taxon>
        <taxon>Alveolata</taxon>
        <taxon>Ciliophora</taxon>
        <taxon>Intramacronucleata</taxon>
        <taxon>Spirotrichea</taxon>
        <taxon>Hypotrichia</taxon>
        <taxon>Euplotida</taxon>
        <taxon>Euplotidae</taxon>
        <taxon>Moneuplotes</taxon>
    </lineage>
</organism>
<reference evidence="3" key="1">
    <citation type="submission" date="2023-07" db="EMBL/GenBank/DDBJ databases">
        <authorList>
            <consortium name="AG Swart"/>
            <person name="Singh M."/>
            <person name="Singh A."/>
            <person name="Seah K."/>
            <person name="Emmerich C."/>
        </authorList>
    </citation>
    <scope>NUCLEOTIDE SEQUENCE</scope>
    <source>
        <strain evidence="3">DP1</strain>
    </source>
</reference>
<dbReference type="InterPro" id="IPR050185">
    <property type="entry name" value="Ub_carboxyl-term_hydrolase"/>
</dbReference>
<dbReference type="AlphaFoldDB" id="A0AAD1U8Z8"/>
<dbReference type="PROSITE" id="PS00973">
    <property type="entry name" value="USP_2"/>
    <property type="match status" value="1"/>
</dbReference>
<evidence type="ECO:0000259" key="2">
    <source>
        <dbReference type="PROSITE" id="PS50235"/>
    </source>
</evidence>
<dbReference type="EMBL" id="CAMPGE010005322">
    <property type="protein sequence ID" value="CAI2364173.1"/>
    <property type="molecule type" value="Genomic_DNA"/>
</dbReference>
<dbReference type="InterPro" id="IPR001394">
    <property type="entry name" value="Peptidase_C19_UCH"/>
</dbReference>
<name>A0AAD1U8Z8_EUPCR</name>